<sequence length="452" mass="51172">MISQRYEEKKEQVKKELKSAVAVSLTADMWTSMNMEAYLAVTCHYVDSENHTLCTSMLGVEHFPQQHTAENMAQVKKNLMQEWAIAEKVTCLVTDAAANMVACVKKLQIRHTICIAHSLNLTVRKSCDQIETLTDIRNKTRHIATYFRTSTTAKEKLAQVQLQMGGPVKKLMNEVSTRWNSTYLMLERMAEQRESVLVSLASLKSDIPQLTTNDYKIIEETLRVLAPFNQATVELSEEKRVSGSKVIPMLKMLHHSLQRNALNVTTETAINLVENLKRRLLETLCNLESLSVMTIPTLLDPRFKTMAFLSASKANDAVKRLKSECAAEMRNAVPTQMEDAQAGPSTQPSASSPDDNLWHQLDMEVKESKANSNVTTDAIIEVQRYISEENTPRSQDPLQYWKSQRLNYPTLYKLAMTFLCTPSSSVPCERVFSKAGEMVCKRRNRLGPKMLT</sequence>
<keyword evidence="8" id="KW-1185">Reference proteome</keyword>
<proteinExistence type="predicted"/>
<keyword evidence="3" id="KW-0863">Zinc-finger</keyword>
<dbReference type="Proteomes" id="UP000694891">
    <property type="component" value="Unplaced"/>
</dbReference>
<keyword evidence="5" id="KW-0539">Nucleus</keyword>
<dbReference type="PANTHER" id="PTHR46481:SF10">
    <property type="entry name" value="ZINC FINGER BED DOMAIN-CONTAINING PROTEIN 39"/>
    <property type="match status" value="1"/>
</dbReference>
<reference evidence="9" key="1">
    <citation type="submission" date="2025-08" db="UniProtKB">
        <authorList>
            <consortium name="RefSeq"/>
        </authorList>
    </citation>
    <scope>IDENTIFICATION</scope>
</reference>
<dbReference type="SUPFAM" id="SSF53098">
    <property type="entry name" value="Ribonuclease H-like"/>
    <property type="match status" value="1"/>
</dbReference>
<dbReference type="GO" id="GO:0046983">
    <property type="term" value="F:protein dimerization activity"/>
    <property type="evidence" value="ECO:0007669"/>
    <property type="project" value="InterPro"/>
</dbReference>
<name>A0A9Y4NWV5_9TELE</name>
<evidence type="ECO:0000256" key="2">
    <source>
        <dbReference type="ARBA" id="ARBA00022723"/>
    </source>
</evidence>
<evidence type="ECO:0000313" key="9">
    <source>
        <dbReference type="RefSeq" id="XP_008304980.1"/>
    </source>
</evidence>
<comment type="subcellular location">
    <subcellularLocation>
        <location evidence="1">Nucleus</location>
    </subcellularLocation>
</comment>
<dbReference type="InterPro" id="IPR012337">
    <property type="entry name" value="RNaseH-like_sf"/>
</dbReference>
<feature type="non-terminal residue" evidence="9">
    <location>
        <position position="452"/>
    </location>
</feature>
<dbReference type="PANTHER" id="PTHR46481">
    <property type="entry name" value="ZINC FINGER BED DOMAIN-CONTAINING PROTEIN 4"/>
    <property type="match status" value="1"/>
</dbReference>
<dbReference type="InterPro" id="IPR052035">
    <property type="entry name" value="ZnF_BED_domain_contain"/>
</dbReference>
<keyword evidence="4" id="KW-0862">Zinc</keyword>
<gene>
    <name evidence="9" type="primary">LOC103376400</name>
</gene>
<protein>
    <submittedName>
        <fullName evidence="9">Zinc finger BED domain-containing protein 4-like</fullName>
    </submittedName>
</protein>
<evidence type="ECO:0000313" key="8">
    <source>
        <dbReference type="Proteomes" id="UP000694891"/>
    </source>
</evidence>
<evidence type="ECO:0000259" key="7">
    <source>
        <dbReference type="Pfam" id="PF05699"/>
    </source>
</evidence>
<dbReference type="RefSeq" id="XP_008304980.1">
    <property type="nucleotide sequence ID" value="XM_008306758.1"/>
</dbReference>
<dbReference type="Pfam" id="PF05699">
    <property type="entry name" value="Dimer_Tnp_hAT"/>
    <property type="match status" value="1"/>
</dbReference>
<keyword evidence="2" id="KW-0479">Metal-binding</keyword>
<dbReference type="GO" id="GO:0008270">
    <property type="term" value="F:zinc ion binding"/>
    <property type="evidence" value="ECO:0007669"/>
    <property type="project" value="UniProtKB-KW"/>
</dbReference>
<organism evidence="8 9">
    <name type="scientific">Stegastes partitus</name>
    <name type="common">bicolor damselfish</name>
    <dbReference type="NCBI Taxonomy" id="144197"/>
    <lineage>
        <taxon>Eukaryota</taxon>
        <taxon>Metazoa</taxon>
        <taxon>Chordata</taxon>
        <taxon>Craniata</taxon>
        <taxon>Vertebrata</taxon>
        <taxon>Euteleostomi</taxon>
        <taxon>Actinopterygii</taxon>
        <taxon>Neopterygii</taxon>
        <taxon>Teleostei</taxon>
        <taxon>Neoteleostei</taxon>
        <taxon>Acanthomorphata</taxon>
        <taxon>Ovalentaria</taxon>
        <taxon>Pomacentridae</taxon>
        <taxon>Stegastes</taxon>
    </lineage>
</organism>
<dbReference type="InterPro" id="IPR008906">
    <property type="entry name" value="HATC_C_dom"/>
</dbReference>
<dbReference type="GeneID" id="103376400"/>
<evidence type="ECO:0000256" key="6">
    <source>
        <dbReference type="SAM" id="MobiDB-lite"/>
    </source>
</evidence>
<evidence type="ECO:0000256" key="4">
    <source>
        <dbReference type="ARBA" id="ARBA00022833"/>
    </source>
</evidence>
<dbReference type="GO" id="GO:0005634">
    <property type="term" value="C:nucleus"/>
    <property type="evidence" value="ECO:0007669"/>
    <property type="project" value="UniProtKB-SubCell"/>
</dbReference>
<feature type="compositionally biased region" description="Polar residues" evidence="6">
    <location>
        <begin position="343"/>
        <end position="354"/>
    </location>
</feature>
<accession>A0A9Y4NWV5</accession>
<dbReference type="AlphaFoldDB" id="A0A9Y4NWV5"/>
<feature type="region of interest" description="Disordered" evidence="6">
    <location>
        <begin position="336"/>
        <end position="356"/>
    </location>
</feature>
<feature type="domain" description="HAT C-terminal dimerisation" evidence="7">
    <location>
        <begin position="381"/>
        <end position="451"/>
    </location>
</feature>
<evidence type="ECO:0000256" key="5">
    <source>
        <dbReference type="ARBA" id="ARBA00023242"/>
    </source>
</evidence>
<evidence type="ECO:0000256" key="3">
    <source>
        <dbReference type="ARBA" id="ARBA00022771"/>
    </source>
</evidence>
<evidence type="ECO:0000256" key="1">
    <source>
        <dbReference type="ARBA" id="ARBA00004123"/>
    </source>
</evidence>